<protein>
    <recommendedName>
        <fullName evidence="4">Helix-turn-helix domain-containing protein</fullName>
    </recommendedName>
</protein>
<keyword evidence="3" id="KW-1185">Reference proteome</keyword>
<dbReference type="Proteomes" id="UP000789752">
    <property type="component" value="Unassembled WGS sequence"/>
</dbReference>
<comment type="caution">
    <text evidence="2">The sequence shown here is derived from an EMBL/GenBank/DDBJ whole genome shotgun (WGS) entry which is preliminary data.</text>
</comment>
<organism evidence="2 3">
    <name type="scientific">Paraburkholderia gardini</name>
    <dbReference type="NCBI Taxonomy" id="2823469"/>
    <lineage>
        <taxon>Bacteria</taxon>
        <taxon>Pseudomonadati</taxon>
        <taxon>Pseudomonadota</taxon>
        <taxon>Betaproteobacteria</taxon>
        <taxon>Burkholderiales</taxon>
        <taxon>Burkholderiaceae</taxon>
        <taxon>Paraburkholderia</taxon>
    </lineage>
</organism>
<feature type="compositionally biased region" description="Basic residues" evidence="1">
    <location>
        <begin position="94"/>
        <end position="103"/>
    </location>
</feature>
<dbReference type="EMBL" id="CAJQYY010000035">
    <property type="protein sequence ID" value="CAG4920983.1"/>
    <property type="molecule type" value="Genomic_DNA"/>
</dbReference>
<evidence type="ECO:0000256" key="1">
    <source>
        <dbReference type="SAM" id="MobiDB-lite"/>
    </source>
</evidence>
<proteinExistence type="predicted"/>
<dbReference type="RefSeq" id="WP_228983034.1">
    <property type="nucleotide sequence ID" value="NZ_CAJQYY010000035.1"/>
</dbReference>
<gene>
    <name evidence="2" type="ORF">R54767_04768</name>
</gene>
<reference evidence="2 3" key="1">
    <citation type="submission" date="2021-04" db="EMBL/GenBank/DDBJ databases">
        <authorList>
            <person name="Vanwijnsberghe S."/>
        </authorList>
    </citation>
    <scope>NUCLEOTIDE SEQUENCE [LARGE SCALE GENOMIC DNA]</scope>
    <source>
        <strain evidence="2 3">LMG 32171</strain>
    </source>
</reference>
<evidence type="ECO:0000313" key="2">
    <source>
        <dbReference type="EMBL" id="CAG4920983.1"/>
    </source>
</evidence>
<sequence length="164" mass="17548">MATKRQRPSPDQWATLDAALEGLRERTPPGTASTLSRGITRRVDALRAALESGWRIRDLATFFKESAGIDVSPSTIQTALRQALIDTNPDTGRPRAKRPRKRSAASSTPAPNSMQATNEAGARITPSPDKPVATTGVKADIPRARIIAPLGSTLTQGATKRGQR</sequence>
<accession>A0ABM8UAE9</accession>
<feature type="region of interest" description="Disordered" evidence="1">
    <location>
        <begin position="82"/>
        <end position="164"/>
    </location>
</feature>
<evidence type="ECO:0008006" key="4">
    <source>
        <dbReference type="Google" id="ProtNLM"/>
    </source>
</evidence>
<name>A0ABM8UAE9_9BURK</name>
<evidence type="ECO:0000313" key="3">
    <source>
        <dbReference type="Proteomes" id="UP000789752"/>
    </source>
</evidence>